<reference evidence="2" key="1">
    <citation type="submission" date="2014-08" db="EMBL/GenBank/DDBJ databases">
        <authorList>
            <person name="Murali S."/>
            <person name="Richards S."/>
            <person name="Bandaranaike D."/>
            <person name="Bellair M."/>
            <person name="Blankenburg K."/>
            <person name="Chao H."/>
            <person name="Dinh H."/>
            <person name="Doddapaneni H."/>
            <person name="Dugan-Rocha S."/>
            <person name="Elkadiri S."/>
            <person name="Gnanaolivu R."/>
            <person name="Hughes D."/>
            <person name="Lee S."/>
            <person name="Li M."/>
            <person name="Ming W."/>
            <person name="Munidasa M."/>
            <person name="Muniz J."/>
            <person name="Nguyen L."/>
            <person name="Osuji N."/>
            <person name="Pu L.-L."/>
            <person name="Puazo M."/>
            <person name="Skinner E."/>
            <person name="Qu C."/>
            <person name="Quiroz J."/>
            <person name="Raj R."/>
            <person name="Weissenberger G."/>
            <person name="Xin Y."/>
            <person name="Zou X."/>
            <person name="Han Y."/>
            <person name="Worley K."/>
            <person name="Muzny D."/>
            <person name="Gibbs R."/>
        </authorList>
    </citation>
    <scope>NUCLEOTIDE SEQUENCE</scope>
    <source>
        <strain evidence="2">HAZT.00-mixed</strain>
        <tissue evidence="2">Whole organism</tissue>
    </source>
</reference>
<evidence type="ECO:0000259" key="1">
    <source>
        <dbReference type="PROSITE" id="PS50835"/>
    </source>
</evidence>
<dbReference type="PROSITE" id="PS50835">
    <property type="entry name" value="IG_LIKE"/>
    <property type="match status" value="1"/>
</dbReference>
<dbReference type="InterPro" id="IPR013783">
    <property type="entry name" value="Ig-like_fold"/>
</dbReference>
<dbReference type="AlphaFoldDB" id="A0A6A0HE16"/>
<reference evidence="2" key="2">
    <citation type="journal article" date="2018" name="Environ. Sci. Technol.">
        <title>The Toxicogenome of Hyalella azteca: A Model for Sediment Ecotoxicology and Evolutionary Toxicology.</title>
        <authorList>
            <person name="Poynton H.C."/>
            <person name="Hasenbein S."/>
            <person name="Benoit J.B."/>
            <person name="Sepulveda M.S."/>
            <person name="Poelchau M.F."/>
            <person name="Hughes D.S.T."/>
            <person name="Murali S.C."/>
            <person name="Chen S."/>
            <person name="Glastad K.M."/>
            <person name="Goodisman M.A.D."/>
            <person name="Werren J.H."/>
            <person name="Vineis J.H."/>
            <person name="Bowen J.L."/>
            <person name="Friedrich M."/>
            <person name="Jones J."/>
            <person name="Robertson H.M."/>
            <person name="Feyereisen R."/>
            <person name="Mechler-Hickson A."/>
            <person name="Mathers N."/>
            <person name="Lee C.E."/>
            <person name="Colbourne J.K."/>
            <person name="Biales A."/>
            <person name="Johnston J.S."/>
            <person name="Wellborn G.A."/>
            <person name="Rosendale A.J."/>
            <person name="Cridge A.G."/>
            <person name="Munoz-Torres M.C."/>
            <person name="Bain P.A."/>
            <person name="Manny A.R."/>
            <person name="Major K.M."/>
            <person name="Lambert F.N."/>
            <person name="Vulpe C.D."/>
            <person name="Tuck P."/>
            <person name="Blalock B.J."/>
            <person name="Lin Y.Y."/>
            <person name="Smith M.E."/>
            <person name="Ochoa-Acuna H."/>
            <person name="Chen M.M."/>
            <person name="Childers C.P."/>
            <person name="Qu J."/>
            <person name="Dugan S."/>
            <person name="Lee S.L."/>
            <person name="Chao H."/>
            <person name="Dinh H."/>
            <person name="Han Y."/>
            <person name="Doddapaneni H."/>
            <person name="Worley K.C."/>
            <person name="Muzny D.M."/>
            <person name="Gibbs R.A."/>
            <person name="Richards S."/>
        </authorList>
    </citation>
    <scope>NUCLEOTIDE SEQUENCE</scope>
    <source>
        <strain evidence="2">HAZT.00-mixed</strain>
        <tissue evidence="2">Whole organism</tissue>
    </source>
</reference>
<dbReference type="SUPFAM" id="SSF48726">
    <property type="entry name" value="Immunoglobulin"/>
    <property type="match status" value="1"/>
</dbReference>
<sequence length="173" mass="18137">MDKKCIAVLPCPGPVAEVTAVAGGNAALPCAVDGGRDDQTIMVLFYRGHSGTPIYRRVSEPPRSVKIFEEGVPTPRGSSGGSVGLVGPYMEGDVVSLRCEVLGGIPYPAVSWWYRGVPVPSSGTSRKGEVSSTSLDLPSLARRDLKSEVMCQALNTNTTEPLSASVLIDITCA</sequence>
<dbReference type="InterPro" id="IPR036179">
    <property type="entry name" value="Ig-like_dom_sf"/>
</dbReference>
<proteinExistence type="predicted"/>
<name>A0A6A0HE16_HYAAZ</name>
<dbReference type="InterPro" id="IPR007110">
    <property type="entry name" value="Ig-like_dom"/>
</dbReference>
<reference evidence="2" key="3">
    <citation type="submission" date="2019-06" db="EMBL/GenBank/DDBJ databases">
        <authorList>
            <person name="Poynton C."/>
            <person name="Hasenbein S."/>
            <person name="Benoit J.B."/>
            <person name="Sepulveda M.S."/>
            <person name="Poelchau M.F."/>
            <person name="Murali S.C."/>
            <person name="Chen S."/>
            <person name="Glastad K.M."/>
            <person name="Werren J.H."/>
            <person name="Vineis J.H."/>
            <person name="Bowen J.L."/>
            <person name="Friedrich M."/>
            <person name="Jones J."/>
            <person name="Robertson H.M."/>
            <person name="Feyereisen R."/>
            <person name="Mechler-Hickson A."/>
            <person name="Mathers N."/>
            <person name="Lee C.E."/>
            <person name="Colbourne J.K."/>
            <person name="Biales A."/>
            <person name="Johnston J.S."/>
            <person name="Wellborn G.A."/>
            <person name="Rosendale A.J."/>
            <person name="Cridge A.G."/>
            <person name="Munoz-Torres M.C."/>
            <person name="Bain P.A."/>
            <person name="Manny A.R."/>
            <person name="Major K.M."/>
            <person name="Lambert F.N."/>
            <person name="Vulpe C.D."/>
            <person name="Tuck P."/>
            <person name="Blalock B.J."/>
            <person name="Lin Y.-Y."/>
            <person name="Smith M.E."/>
            <person name="Ochoa-Acuna H."/>
            <person name="Chen M.-J.M."/>
            <person name="Childers C.P."/>
            <person name="Qu J."/>
            <person name="Dugan S."/>
            <person name="Lee S.L."/>
            <person name="Chao H."/>
            <person name="Dinh H."/>
            <person name="Han Y."/>
            <person name="Doddapaneni H."/>
            <person name="Worley K.C."/>
            <person name="Muzny D.M."/>
            <person name="Gibbs R.A."/>
            <person name="Richards S."/>
        </authorList>
    </citation>
    <scope>NUCLEOTIDE SEQUENCE</scope>
    <source>
        <strain evidence="2">HAZT.00-mixed</strain>
        <tissue evidence="2">Whole organism</tissue>
    </source>
</reference>
<comment type="caution">
    <text evidence="2">The sequence shown here is derived from an EMBL/GenBank/DDBJ whole genome shotgun (WGS) entry which is preliminary data.</text>
</comment>
<evidence type="ECO:0000313" key="2">
    <source>
        <dbReference type="EMBL" id="KAA0203534.1"/>
    </source>
</evidence>
<organism evidence="2">
    <name type="scientific">Hyalella azteca</name>
    <name type="common">Amphipod</name>
    <dbReference type="NCBI Taxonomy" id="294128"/>
    <lineage>
        <taxon>Eukaryota</taxon>
        <taxon>Metazoa</taxon>
        <taxon>Ecdysozoa</taxon>
        <taxon>Arthropoda</taxon>
        <taxon>Crustacea</taxon>
        <taxon>Multicrustacea</taxon>
        <taxon>Malacostraca</taxon>
        <taxon>Eumalacostraca</taxon>
        <taxon>Peracarida</taxon>
        <taxon>Amphipoda</taxon>
        <taxon>Senticaudata</taxon>
        <taxon>Talitrida</taxon>
        <taxon>Talitroidea</taxon>
        <taxon>Hyalellidae</taxon>
        <taxon>Hyalella</taxon>
    </lineage>
</organism>
<dbReference type="Gene3D" id="2.60.40.10">
    <property type="entry name" value="Immunoglobulins"/>
    <property type="match status" value="1"/>
</dbReference>
<gene>
    <name evidence="2" type="ORF">HAZT_HAZT008269</name>
</gene>
<dbReference type="Proteomes" id="UP000711488">
    <property type="component" value="Unassembled WGS sequence"/>
</dbReference>
<protein>
    <recommendedName>
        <fullName evidence="1">Ig-like domain-containing protein</fullName>
    </recommendedName>
</protein>
<feature type="domain" description="Ig-like" evidence="1">
    <location>
        <begin position="62"/>
        <end position="163"/>
    </location>
</feature>
<dbReference type="PANTHER" id="PTHR23278:SF19">
    <property type="entry name" value="OBSCURIN"/>
    <property type="match status" value="1"/>
</dbReference>
<accession>A0A6A0HE16</accession>
<dbReference type="PANTHER" id="PTHR23278">
    <property type="entry name" value="SIDESTEP PROTEIN"/>
    <property type="match status" value="1"/>
</dbReference>
<dbReference type="EMBL" id="JQDR03001385">
    <property type="protein sequence ID" value="KAA0203534.1"/>
    <property type="molecule type" value="Genomic_DNA"/>
</dbReference>